<dbReference type="CDD" id="cd06274">
    <property type="entry name" value="PBP1_FruR"/>
    <property type="match status" value="1"/>
</dbReference>
<dbReference type="CDD" id="cd01392">
    <property type="entry name" value="HTH_LacI"/>
    <property type="match status" value="1"/>
</dbReference>
<dbReference type="Gene3D" id="1.10.260.40">
    <property type="entry name" value="lambda repressor-like DNA-binding domains"/>
    <property type="match status" value="1"/>
</dbReference>
<evidence type="ECO:0000259" key="4">
    <source>
        <dbReference type="PROSITE" id="PS50932"/>
    </source>
</evidence>
<feature type="domain" description="HTH lacI-type" evidence="4">
    <location>
        <begin position="9"/>
        <end position="66"/>
    </location>
</feature>
<dbReference type="GO" id="GO:0003700">
    <property type="term" value="F:DNA-binding transcription factor activity"/>
    <property type="evidence" value="ECO:0007669"/>
    <property type="project" value="TreeGrafter"/>
</dbReference>
<keyword evidence="3" id="KW-0804">Transcription</keyword>
<dbReference type="Pfam" id="PF00356">
    <property type="entry name" value="LacI"/>
    <property type="match status" value="1"/>
</dbReference>
<sequence length="345" mass="37570">MPKRQGKRSTIYDIAARAETSASTVSLVLNGSWQRYRINPETAKRVLAASDLLGYNINLRARGLRLNQSRLAGMIIPHYRNRFFAGLAETFEDEVRRRGLCPVVVSTQRDPVTERTVIETLIAQQVELLIITGVDNPDELDALCVNAGIPCVNLDLPGRGAPSVVSDNRGGSYKLTALLVDAVRERSGDPSTIRFVGGRANEYATDERAAGFAQALKDAGINVQDEWVIRCGYKPSAARTVVHDLAGEQAGFPPGLFINSVTSLEGFAEFMRSNWEACRDTILCCFDWDPFAASLPLPTIMMRQNVEGLIAQSFAILDGMASGTPDPIVVQPTLEIVGMKSNIAA</sequence>
<dbReference type="PANTHER" id="PTHR30146:SF109">
    <property type="entry name" value="HTH-TYPE TRANSCRIPTIONAL REGULATOR GALS"/>
    <property type="match status" value="1"/>
</dbReference>
<dbReference type="Pfam" id="PF13407">
    <property type="entry name" value="Peripla_BP_4"/>
    <property type="match status" value="1"/>
</dbReference>
<evidence type="ECO:0000256" key="1">
    <source>
        <dbReference type="ARBA" id="ARBA00023015"/>
    </source>
</evidence>
<dbReference type="EMBL" id="CP016618">
    <property type="protein sequence ID" value="ANY83896.1"/>
    <property type="molecule type" value="Genomic_DNA"/>
</dbReference>
<keyword evidence="5" id="KW-0614">Plasmid</keyword>
<dbReference type="PROSITE" id="PS50932">
    <property type="entry name" value="HTH_LACI_2"/>
    <property type="match status" value="1"/>
</dbReference>
<dbReference type="KEGG" id="moc:BB934_34685"/>
<keyword evidence="2" id="KW-0238">DNA-binding</keyword>
<dbReference type="SUPFAM" id="SSF53822">
    <property type="entry name" value="Periplasmic binding protein-like I"/>
    <property type="match status" value="1"/>
</dbReference>
<reference evidence="5" key="1">
    <citation type="submission" date="2016-07" db="EMBL/GenBank/DDBJ databases">
        <title>Microvirga ossetica sp. nov. a new species of rhizobia isolated from root nodules of the legume species Vicia alpestris Steven originated from North Ossetia region in the Caucasus.</title>
        <authorList>
            <person name="Safronova V.I."/>
            <person name="Kuznetsova I.G."/>
            <person name="Sazanova A.L."/>
            <person name="Belimov A."/>
            <person name="Andronov E."/>
            <person name="Osledkin Y.S."/>
            <person name="Onishchuk O.P."/>
            <person name="Kurchak O.N."/>
            <person name="Shaposhnikov A.I."/>
            <person name="Willems A."/>
            <person name="Tikhonovich I.A."/>
        </authorList>
    </citation>
    <scope>NUCLEOTIDE SEQUENCE [LARGE SCALE GENOMIC DNA]</scope>
    <source>
        <strain evidence="5">V5/3M</strain>
        <plasmid evidence="5">unnamed3</plasmid>
    </source>
</reference>
<dbReference type="PANTHER" id="PTHR30146">
    <property type="entry name" value="LACI-RELATED TRANSCRIPTIONAL REPRESSOR"/>
    <property type="match status" value="1"/>
</dbReference>
<dbReference type="AlphaFoldDB" id="A0A1B2EVA9"/>
<dbReference type="InterPro" id="IPR000843">
    <property type="entry name" value="HTH_LacI"/>
</dbReference>
<proteinExistence type="predicted"/>
<dbReference type="RefSeq" id="WP_162299254.1">
    <property type="nucleotide sequence ID" value="NZ_CP016618.1"/>
</dbReference>
<protein>
    <recommendedName>
        <fullName evidence="4">HTH lacI-type domain-containing protein</fullName>
    </recommendedName>
</protein>
<accession>A0A1B2EVA9</accession>
<name>A0A1B2EVA9_9HYPH</name>
<dbReference type="InterPro" id="IPR010982">
    <property type="entry name" value="Lambda_DNA-bd_dom_sf"/>
</dbReference>
<keyword evidence="1" id="KW-0805">Transcription regulation</keyword>
<gene>
    <name evidence="5" type="ORF">BB934_34685</name>
</gene>
<evidence type="ECO:0000256" key="3">
    <source>
        <dbReference type="ARBA" id="ARBA00023163"/>
    </source>
</evidence>
<dbReference type="SMART" id="SM00354">
    <property type="entry name" value="HTH_LACI"/>
    <property type="match status" value="1"/>
</dbReference>
<organism evidence="5">
    <name type="scientific">Microvirga ossetica</name>
    <dbReference type="NCBI Taxonomy" id="1882682"/>
    <lineage>
        <taxon>Bacteria</taxon>
        <taxon>Pseudomonadati</taxon>
        <taxon>Pseudomonadota</taxon>
        <taxon>Alphaproteobacteria</taxon>
        <taxon>Hyphomicrobiales</taxon>
        <taxon>Methylobacteriaceae</taxon>
        <taxon>Microvirga</taxon>
    </lineage>
</organism>
<dbReference type="Gene3D" id="3.40.50.2300">
    <property type="match status" value="2"/>
</dbReference>
<evidence type="ECO:0000313" key="5">
    <source>
        <dbReference type="EMBL" id="ANY83896.1"/>
    </source>
</evidence>
<geneLocation type="plasmid" evidence="5">
    <name>unnamed3</name>
</geneLocation>
<dbReference type="GO" id="GO:0000976">
    <property type="term" value="F:transcription cis-regulatory region binding"/>
    <property type="evidence" value="ECO:0007669"/>
    <property type="project" value="TreeGrafter"/>
</dbReference>
<dbReference type="SUPFAM" id="SSF47413">
    <property type="entry name" value="lambda repressor-like DNA-binding domains"/>
    <property type="match status" value="1"/>
</dbReference>
<dbReference type="InterPro" id="IPR025997">
    <property type="entry name" value="SBP_2_dom"/>
</dbReference>
<evidence type="ECO:0000256" key="2">
    <source>
        <dbReference type="ARBA" id="ARBA00023125"/>
    </source>
</evidence>
<dbReference type="InterPro" id="IPR028082">
    <property type="entry name" value="Peripla_BP_I"/>
</dbReference>